<protein>
    <submittedName>
        <fullName evidence="6">Flagellar basal-body rod protein FlgG</fullName>
    </submittedName>
</protein>
<comment type="similarity">
    <text evidence="1 2">Belongs to the flagella basal body rod proteins family.</text>
</comment>
<reference evidence="6 7" key="1">
    <citation type="submission" date="2019-03" db="EMBL/GenBank/DDBJ databases">
        <title>Genomic Encyclopedia of Type Strains, Phase IV (KMG-IV): sequencing the most valuable type-strain genomes for metagenomic binning, comparative biology and taxonomic classification.</title>
        <authorList>
            <person name="Goeker M."/>
        </authorList>
    </citation>
    <scope>NUCLEOTIDE SEQUENCE [LARGE SCALE GENOMIC DNA]</scope>
    <source>
        <strain evidence="6 7">DSM 24455</strain>
    </source>
</reference>
<dbReference type="Pfam" id="PF06429">
    <property type="entry name" value="Flg_bbr_C"/>
    <property type="match status" value="1"/>
</dbReference>
<evidence type="ECO:0000256" key="2">
    <source>
        <dbReference type="RuleBase" id="RU362116"/>
    </source>
</evidence>
<gene>
    <name evidence="6" type="ORF">EDD71_1265</name>
</gene>
<dbReference type="RefSeq" id="WP_133629029.1">
    <property type="nucleotide sequence ID" value="NZ_SOAZ01000026.1"/>
</dbReference>
<dbReference type="SUPFAM" id="SSF117143">
    <property type="entry name" value="Flagellar hook protein flgE"/>
    <property type="match status" value="1"/>
</dbReference>
<dbReference type="PANTHER" id="PTHR30435:SF19">
    <property type="entry name" value="FLAGELLAR BASAL-BODY ROD PROTEIN FLGG"/>
    <property type="match status" value="1"/>
</dbReference>
<keyword evidence="6" id="KW-0282">Flagellum</keyword>
<proteinExistence type="inferred from homology"/>
<keyword evidence="6" id="KW-0966">Cell projection</keyword>
<dbReference type="PROSITE" id="PS00588">
    <property type="entry name" value="FLAGELLA_BB_ROD"/>
    <property type="match status" value="1"/>
</dbReference>
<dbReference type="InterPro" id="IPR010930">
    <property type="entry name" value="Flg_bb/hook_C_dom"/>
</dbReference>
<accession>A0A4R7K9Y5</accession>
<organism evidence="6 7">
    <name type="scientific">Fonticella tunisiensis</name>
    <dbReference type="NCBI Taxonomy" id="1096341"/>
    <lineage>
        <taxon>Bacteria</taxon>
        <taxon>Bacillati</taxon>
        <taxon>Bacillota</taxon>
        <taxon>Clostridia</taxon>
        <taxon>Eubacteriales</taxon>
        <taxon>Clostridiaceae</taxon>
        <taxon>Fonticella</taxon>
    </lineage>
</organism>
<evidence type="ECO:0000259" key="5">
    <source>
        <dbReference type="Pfam" id="PF22692"/>
    </source>
</evidence>
<keyword evidence="6" id="KW-0969">Cilium</keyword>
<dbReference type="InterPro" id="IPR020013">
    <property type="entry name" value="Flagellar_FlgE/F/G"/>
</dbReference>
<dbReference type="GO" id="GO:0071978">
    <property type="term" value="P:bacterial-type flagellum-dependent swarming motility"/>
    <property type="evidence" value="ECO:0007669"/>
    <property type="project" value="TreeGrafter"/>
</dbReference>
<keyword evidence="7" id="KW-1185">Reference proteome</keyword>
<feature type="domain" description="Flagellar hook protein FlgE/F/G-like D1" evidence="5">
    <location>
        <begin position="94"/>
        <end position="157"/>
    </location>
</feature>
<feature type="domain" description="Flagellar basal body rod protein N-terminal" evidence="3">
    <location>
        <begin position="7"/>
        <end position="35"/>
    </location>
</feature>
<comment type="subcellular location">
    <subcellularLocation>
        <location evidence="2">Bacterial flagellum basal body</location>
    </subcellularLocation>
</comment>
<dbReference type="InterPro" id="IPR037925">
    <property type="entry name" value="FlgE/F/G-like"/>
</dbReference>
<sequence length="247" mass="27384">MLRALWNGRTGLYSNQNRLDAISNNIANAETNGYKRVDVAFRDIFYETVNRKGVPLTSADGNETIAGTGSRADILVRNQNQGILLNTGRSGDIAIEGSGYFRLIDGDGNEYYTRDGSFHIDGSGNFVHSSGLILDIEGFQPQNLKEPFAINEKGEIYSNGVRIGKINLYNFIDKDNMMSSGENLFSGATQIIESNGKVKQGFLESSNVDITKELTDMMITQRAFELSSRTIKSADEMWQIANNLRNK</sequence>
<dbReference type="OrthoDB" id="9804559at2"/>
<name>A0A4R7K9Y5_9CLOT</name>
<evidence type="ECO:0000259" key="3">
    <source>
        <dbReference type="Pfam" id="PF00460"/>
    </source>
</evidence>
<dbReference type="InterPro" id="IPR001444">
    <property type="entry name" value="Flag_bb_rod_N"/>
</dbReference>
<evidence type="ECO:0000313" key="6">
    <source>
        <dbReference type="EMBL" id="TDT50588.1"/>
    </source>
</evidence>
<dbReference type="AlphaFoldDB" id="A0A4R7K9Y5"/>
<evidence type="ECO:0000259" key="4">
    <source>
        <dbReference type="Pfam" id="PF06429"/>
    </source>
</evidence>
<dbReference type="InterPro" id="IPR019776">
    <property type="entry name" value="Flagellar_basal_body_rod_CS"/>
</dbReference>
<dbReference type="Proteomes" id="UP000295325">
    <property type="component" value="Unassembled WGS sequence"/>
</dbReference>
<evidence type="ECO:0000256" key="1">
    <source>
        <dbReference type="ARBA" id="ARBA00009677"/>
    </source>
</evidence>
<dbReference type="Pfam" id="PF22692">
    <property type="entry name" value="LlgE_F_G_D1"/>
    <property type="match status" value="1"/>
</dbReference>
<keyword evidence="2" id="KW-0975">Bacterial flagellum</keyword>
<evidence type="ECO:0000313" key="7">
    <source>
        <dbReference type="Proteomes" id="UP000295325"/>
    </source>
</evidence>
<dbReference type="InterPro" id="IPR053967">
    <property type="entry name" value="LlgE_F_G-like_D1"/>
</dbReference>
<dbReference type="NCBIfam" id="TIGR03506">
    <property type="entry name" value="FlgEFG_subfam"/>
    <property type="match status" value="1"/>
</dbReference>
<dbReference type="Pfam" id="PF00460">
    <property type="entry name" value="Flg_bb_rod"/>
    <property type="match status" value="1"/>
</dbReference>
<dbReference type="GO" id="GO:0009425">
    <property type="term" value="C:bacterial-type flagellum basal body"/>
    <property type="evidence" value="ECO:0007669"/>
    <property type="project" value="UniProtKB-SubCell"/>
</dbReference>
<feature type="domain" description="Flagellar basal-body/hook protein C-terminal" evidence="4">
    <location>
        <begin position="199"/>
        <end position="244"/>
    </location>
</feature>
<comment type="caution">
    <text evidence="6">The sequence shown here is derived from an EMBL/GenBank/DDBJ whole genome shotgun (WGS) entry which is preliminary data.</text>
</comment>
<dbReference type="EMBL" id="SOAZ01000026">
    <property type="protein sequence ID" value="TDT50588.1"/>
    <property type="molecule type" value="Genomic_DNA"/>
</dbReference>
<dbReference type="PANTHER" id="PTHR30435">
    <property type="entry name" value="FLAGELLAR PROTEIN"/>
    <property type="match status" value="1"/>
</dbReference>